<dbReference type="AlphaFoldDB" id="J0L7U9"/>
<dbReference type="KEGG" id="adl:AURDEDRAFT_178526"/>
<feature type="compositionally biased region" description="Polar residues" evidence="1">
    <location>
        <begin position="131"/>
        <end position="145"/>
    </location>
</feature>
<name>J0L7U9_AURST</name>
<feature type="compositionally biased region" description="Low complexity" evidence="1">
    <location>
        <begin position="35"/>
        <end position="46"/>
    </location>
</feature>
<dbReference type="Proteomes" id="UP000006514">
    <property type="component" value="Unassembled WGS sequence"/>
</dbReference>
<accession>J0L7U9</accession>
<dbReference type="InParanoid" id="J0L7U9"/>
<feature type="region of interest" description="Disordered" evidence="1">
    <location>
        <begin position="29"/>
        <end position="105"/>
    </location>
</feature>
<keyword evidence="3" id="KW-1185">Reference proteome</keyword>
<reference evidence="3" key="1">
    <citation type="journal article" date="2012" name="Science">
        <title>The Paleozoic origin of enzymatic lignin decomposition reconstructed from 31 fungal genomes.</title>
        <authorList>
            <person name="Floudas D."/>
            <person name="Binder M."/>
            <person name="Riley R."/>
            <person name="Barry K."/>
            <person name="Blanchette R.A."/>
            <person name="Henrissat B."/>
            <person name="Martinez A.T."/>
            <person name="Otillar R."/>
            <person name="Spatafora J.W."/>
            <person name="Yadav J.S."/>
            <person name="Aerts A."/>
            <person name="Benoit I."/>
            <person name="Boyd A."/>
            <person name="Carlson A."/>
            <person name="Copeland A."/>
            <person name="Coutinho P.M."/>
            <person name="de Vries R.P."/>
            <person name="Ferreira P."/>
            <person name="Findley K."/>
            <person name="Foster B."/>
            <person name="Gaskell J."/>
            <person name="Glotzer D."/>
            <person name="Gorecki P."/>
            <person name="Heitman J."/>
            <person name="Hesse C."/>
            <person name="Hori C."/>
            <person name="Igarashi K."/>
            <person name="Jurgens J.A."/>
            <person name="Kallen N."/>
            <person name="Kersten P."/>
            <person name="Kohler A."/>
            <person name="Kuees U."/>
            <person name="Kumar T.K.A."/>
            <person name="Kuo A."/>
            <person name="LaButti K."/>
            <person name="Larrondo L.F."/>
            <person name="Lindquist E."/>
            <person name="Ling A."/>
            <person name="Lombard V."/>
            <person name="Lucas S."/>
            <person name="Lundell T."/>
            <person name="Martin R."/>
            <person name="McLaughlin D.J."/>
            <person name="Morgenstern I."/>
            <person name="Morin E."/>
            <person name="Murat C."/>
            <person name="Nagy L.G."/>
            <person name="Nolan M."/>
            <person name="Ohm R.A."/>
            <person name="Patyshakuliyeva A."/>
            <person name="Rokas A."/>
            <person name="Ruiz-Duenas F.J."/>
            <person name="Sabat G."/>
            <person name="Salamov A."/>
            <person name="Samejima M."/>
            <person name="Schmutz J."/>
            <person name="Slot J.C."/>
            <person name="St John F."/>
            <person name="Stenlid J."/>
            <person name="Sun H."/>
            <person name="Sun S."/>
            <person name="Syed K."/>
            <person name="Tsang A."/>
            <person name="Wiebenga A."/>
            <person name="Young D."/>
            <person name="Pisabarro A."/>
            <person name="Eastwood D.C."/>
            <person name="Martin F."/>
            <person name="Cullen D."/>
            <person name="Grigoriev I.V."/>
            <person name="Hibbett D.S."/>
        </authorList>
    </citation>
    <scope>NUCLEOTIDE SEQUENCE [LARGE SCALE GENOMIC DNA]</scope>
    <source>
        <strain evidence="3">TFB10046</strain>
    </source>
</reference>
<feature type="region of interest" description="Disordered" evidence="1">
    <location>
        <begin position="169"/>
        <end position="191"/>
    </location>
</feature>
<proteinExistence type="predicted"/>
<organism evidence="2 3">
    <name type="scientific">Auricularia subglabra (strain TFB-10046 / SS5)</name>
    <name type="common">White-rot fungus</name>
    <name type="synonym">Auricularia delicata (strain TFB10046)</name>
    <dbReference type="NCBI Taxonomy" id="717982"/>
    <lineage>
        <taxon>Eukaryota</taxon>
        <taxon>Fungi</taxon>
        <taxon>Dikarya</taxon>
        <taxon>Basidiomycota</taxon>
        <taxon>Agaricomycotina</taxon>
        <taxon>Agaricomycetes</taxon>
        <taxon>Auriculariales</taxon>
        <taxon>Auriculariaceae</taxon>
        <taxon>Auricularia</taxon>
    </lineage>
</organism>
<protein>
    <submittedName>
        <fullName evidence="2">Uncharacterized protein</fullName>
    </submittedName>
</protein>
<evidence type="ECO:0000256" key="1">
    <source>
        <dbReference type="SAM" id="MobiDB-lite"/>
    </source>
</evidence>
<evidence type="ECO:0000313" key="2">
    <source>
        <dbReference type="EMBL" id="EJD32406.1"/>
    </source>
</evidence>
<feature type="region of interest" description="Disordered" evidence="1">
    <location>
        <begin position="131"/>
        <end position="151"/>
    </location>
</feature>
<sequence length="191" mass="20263">MCVHTHAHPLTRIALTGFQDILRAWGVRKADSERTTTATASTSATLTRKDTLGGPPPVPPKDEAYSMGGIASPSDWPPHSASPVTPSSARSRLAPPPPIGTPTFYAEQTRRDPALCSSPGFAALHFAQSANQPLPPSATASNYTLPPSAAASVQSFASADPLVPAWRREWGEPVRRTPDADDAVQGYPPYR</sequence>
<feature type="compositionally biased region" description="Basic and acidic residues" evidence="1">
    <location>
        <begin position="169"/>
        <end position="179"/>
    </location>
</feature>
<dbReference type="EMBL" id="JH689004">
    <property type="protein sequence ID" value="EJD32406.1"/>
    <property type="molecule type" value="Genomic_DNA"/>
</dbReference>
<gene>
    <name evidence="2" type="ORF">AURDEDRAFT_178526</name>
</gene>
<evidence type="ECO:0000313" key="3">
    <source>
        <dbReference type="Proteomes" id="UP000006514"/>
    </source>
</evidence>